<proteinExistence type="predicted"/>
<keyword evidence="2" id="KW-1185">Reference proteome</keyword>
<dbReference type="EMBL" id="CAHP01000060">
    <property type="protein sequence ID" value="CCG43267.1"/>
    <property type="molecule type" value="Genomic_DNA"/>
</dbReference>
<comment type="caution">
    <text evidence="1">The sequence shown here is derived from an EMBL/GenBank/DDBJ whole genome shotgun (WGS) entry which is preliminary data.</text>
</comment>
<organism evidence="1 2">
    <name type="scientific">Magnetospirillum molischianum DSM 120</name>
    <dbReference type="NCBI Taxonomy" id="1150626"/>
    <lineage>
        <taxon>Bacteria</taxon>
        <taxon>Pseudomonadati</taxon>
        <taxon>Pseudomonadota</taxon>
        <taxon>Alphaproteobacteria</taxon>
        <taxon>Rhodospirillales</taxon>
        <taxon>Rhodospirillaceae</taxon>
        <taxon>Magnetospirillum</taxon>
    </lineage>
</organism>
<accession>H8FY29</accession>
<evidence type="ECO:0000313" key="2">
    <source>
        <dbReference type="Proteomes" id="UP000004169"/>
    </source>
</evidence>
<dbReference type="STRING" id="1150626.PHAMO_80058"/>
<sequence>MKKTCETCLLAHLHDYDGEPVARRLALESENAKLRSQVETLARALRRQQMINAGVPAAPARVLH</sequence>
<reference evidence="1 2" key="1">
    <citation type="journal article" date="2012" name="J. Bacteriol.">
        <title>Draft Genome Sequence of the Purple Photosynthetic Bacterium Phaeospirillum molischianum DSM120, a Particularly Versatile Bacterium.</title>
        <authorList>
            <person name="Duquesne K."/>
            <person name="Prima V."/>
            <person name="Ji B."/>
            <person name="Rouy Z."/>
            <person name="Medigue C."/>
            <person name="Talla E."/>
            <person name="Sturgis J.N."/>
        </authorList>
    </citation>
    <scope>NUCLEOTIDE SEQUENCE [LARGE SCALE GENOMIC DNA]</scope>
    <source>
        <strain evidence="2">DSM120</strain>
    </source>
</reference>
<evidence type="ECO:0000313" key="1">
    <source>
        <dbReference type="EMBL" id="CCG43267.1"/>
    </source>
</evidence>
<name>H8FY29_MAGML</name>
<dbReference type="AlphaFoldDB" id="H8FY29"/>
<dbReference type="RefSeq" id="WP_002731336.1">
    <property type="nucleotide sequence ID" value="NZ_CAHP01000060.1"/>
</dbReference>
<protein>
    <submittedName>
        <fullName evidence="1">Uncharacterized protein</fullName>
    </submittedName>
</protein>
<gene>
    <name evidence="1" type="ORF">PHAMO_80058</name>
</gene>
<dbReference type="Proteomes" id="UP000004169">
    <property type="component" value="Unassembled WGS sequence"/>
</dbReference>